<feature type="transmembrane region" description="Helical" evidence="2">
    <location>
        <begin position="129"/>
        <end position="149"/>
    </location>
</feature>
<evidence type="ECO:0000256" key="2">
    <source>
        <dbReference type="SAM" id="Phobius"/>
    </source>
</evidence>
<dbReference type="Proteomes" id="UP000602510">
    <property type="component" value="Unassembled WGS sequence"/>
</dbReference>
<dbReference type="AlphaFoldDB" id="A0A833TJQ2"/>
<feature type="region of interest" description="Disordered" evidence="1">
    <location>
        <begin position="246"/>
        <end position="265"/>
    </location>
</feature>
<keyword evidence="2" id="KW-0812">Transmembrane</keyword>
<dbReference type="EMBL" id="WSZM01000062">
    <property type="protein sequence ID" value="KAF4044759.1"/>
    <property type="molecule type" value="Genomic_DNA"/>
</dbReference>
<comment type="caution">
    <text evidence="3">The sequence shown here is derived from an EMBL/GenBank/DDBJ whole genome shotgun (WGS) entry which is preliminary data.</text>
</comment>
<feature type="transmembrane region" description="Helical" evidence="2">
    <location>
        <begin position="473"/>
        <end position="497"/>
    </location>
</feature>
<organism evidence="3 4">
    <name type="scientific">Phytophthora infestans</name>
    <name type="common">Potato late blight agent</name>
    <name type="synonym">Botrytis infestans</name>
    <dbReference type="NCBI Taxonomy" id="4787"/>
    <lineage>
        <taxon>Eukaryota</taxon>
        <taxon>Sar</taxon>
        <taxon>Stramenopiles</taxon>
        <taxon>Oomycota</taxon>
        <taxon>Peronosporomycetes</taxon>
        <taxon>Peronosporales</taxon>
        <taxon>Peronosporaceae</taxon>
        <taxon>Phytophthora</taxon>
    </lineage>
</organism>
<feature type="transmembrane region" description="Helical" evidence="2">
    <location>
        <begin position="80"/>
        <end position="98"/>
    </location>
</feature>
<reference evidence="3" key="1">
    <citation type="submission" date="2020-04" db="EMBL/GenBank/DDBJ databases">
        <title>Hybrid Assembly of Korean Phytophthora infestans isolates.</title>
        <authorList>
            <person name="Prokchorchik M."/>
            <person name="Lee Y."/>
            <person name="Seo J."/>
            <person name="Cho J.-H."/>
            <person name="Park Y.-E."/>
            <person name="Jang D.-C."/>
            <person name="Im J.-S."/>
            <person name="Choi J.-G."/>
            <person name="Park H.-J."/>
            <person name="Lee G.-B."/>
            <person name="Lee Y.-G."/>
            <person name="Hong S.-Y."/>
            <person name="Cho K."/>
            <person name="Sohn K.H."/>
        </authorList>
    </citation>
    <scope>NUCLEOTIDE SEQUENCE</scope>
    <source>
        <strain evidence="3">KR_1_A1</strain>
    </source>
</reference>
<feature type="transmembrane region" description="Helical" evidence="2">
    <location>
        <begin position="343"/>
        <end position="368"/>
    </location>
</feature>
<proteinExistence type="predicted"/>
<keyword evidence="4" id="KW-1185">Reference proteome</keyword>
<feature type="transmembrane region" description="Helical" evidence="2">
    <location>
        <begin position="20"/>
        <end position="39"/>
    </location>
</feature>
<feature type="transmembrane region" description="Helical" evidence="2">
    <location>
        <begin position="380"/>
        <end position="403"/>
    </location>
</feature>
<evidence type="ECO:0000256" key="1">
    <source>
        <dbReference type="SAM" id="MobiDB-lite"/>
    </source>
</evidence>
<accession>A0A833TJQ2</accession>
<feature type="transmembrane region" description="Helical" evidence="2">
    <location>
        <begin position="46"/>
        <end position="68"/>
    </location>
</feature>
<feature type="transmembrane region" description="Helical" evidence="2">
    <location>
        <begin position="441"/>
        <end position="461"/>
    </location>
</feature>
<name>A0A833TJQ2_PHYIN</name>
<keyword evidence="2" id="KW-1133">Transmembrane helix</keyword>
<evidence type="ECO:0008006" key="5">
    <source>
        <dbReference type="Google" id="ProtNLM"/>
    </source>
</evidence>
<feature type="transmembrane region" description="Helical" evidence="2">
    <location>
        <begin position="415"/>
        <end position="435"/>
    </location>
</feature>
<evidence type="ECO:0000313" key="4">
    <source>
        <dbReference type="Proteomes" id="UP000602510"/>
    </source>
</evidence>
<feature type="transmembrane region" description="Helical" evidence="2">
    <location>
        <begin position="103"/>
        <end position="123"/>
    </location>
</feature>
<keyword evidence="2" id="KW-0472">Membrane</keyword>
<evidence type="ECO:0000313" key="3">
    <source>
        <dbReference type="EMBL" id="KAF4044759.1"/>
    </source>
</evidence>
<sequence length="622" mass="70890">MLLTQDQIRRLNVFRAQWRYTIAFMLQMGNLLMLFTTAAPRNIGSVMAVLAPLLQFPGMLFIVGSVRLEMLFLLFGTYDFWYFTVNNIVFGVCFAALLRDIRIIVVLVGCAIVQISIGSDALVGDRRQILLSSVLNCMTHMTMFLMVFLKRVDDDGNGDTFMLSYSNSGYGFSIRDTLMNTQLNMVLLFGRLVYRNYVTMCEQDSATVRHVNAETSYIPSRRRCVSYYCTVGLQPKSSGIRNTIMRSRSTSSIPSTSGPSTRSRAGSVLSIQPLESYRTPVATRAQIPLFGPRVQERHRAQTIQLQFVPVGADFNAFKTLVPGFGGFLDQILGSFASHSRRCLLLHIFHALGYIGMGVLVLGALVAWISKDQNLDHIRPGLARTQGVAFVTSLVFCGVFFASYQRQLLKRLYSSFNFLFLSTKLTVASLALSQFLTWDRRVVWVWGAWLWMQWAITLDALPPSTMRLLAFRRSVLMLSVLTFELMGLVILSLELFALDRWIVPKIAVVDRVIFGRRVEVSTLSALVSRLWTIFLWDCKLMWFLSAALRRQRQRRLSAVGASELNDDDDEGERLLLIGKVQYFYELASRTRSRTRWLKGVQMLRISQAIQRRRTRKKLTVENR</sequence>
<gene>
    <name evidence="3" type="ORF">GN244_ATG02986</name>
</gene>
<protein>
    <recommendedName>
        <fullName evidence="5">Transmembrane protein</fullName>
    </recommendedName>
</protein>
<feature type="transmembrane region" description="Helical" evidence="2">
    <location>
        <begin position="529"/>
        <end position="547"/>
    </location>
</feature>